<dbReference type="GO" id="GO:0005576">
    <property type="term" value="C:extracellular region"/>
    <property type="evidence" value="ECO:0007669"/>
    <property type="project" value="UniProtKB-SubCell"/>
</dbReference>
<keyword evidence="9" id="KW-1185">Reference proteome</keyword>
<name>A0A8T3BWM1_DENNO</name>
<dbReference type="InterPro" id="IPR051955">
    <property type="entry name" value="PME_Inhibitor"/>
</dbReference>
<comment type="subcellular location">
    <subcellularLocation>
        <location evidence="1">Secreted</location>
        <location evidence="1">Extracellular space</location>
    </subcellularLocation>
</comment>
<protein>
    <recommendedName>
        <fullName evidence="7">Pectinesterase inhibitor domain-containing protein</fullName>
    </recommendedName>
</protein>
<dbReference type="FunFam" id="1.20.140.40:FF:000006">
    <property type="entry name" value="Pectinesterase inhibitor 3"/>
    <property type="match status" value="1"/>
</dbReference>
<evidence type="ECO:0000256" key="2">
    <source>
        <dbReference type="ARBA" id="ARBA00022525"/>
    </source>
</evidence>
<evidence type="ECO:0000256" key="1">
    <source>
        <dbReference type="ARBA" id="ARBA00004239"/>
    </source>
</evidence>
<organism evidence="8 9">
    <name type="scientific">Dendrobium nobile</name>
    <name type="common">Orchid</name>
    <dbReference type="NCBI Taxonomy" id="94219"/>
    <lineage>
        <taxon>Eukaryota</taxon>
        <taxon>Viridiplantae</taxon>
        <taxon>Streptophyta</taxon>
        <taxon>Embryophyta</taxon>
        <taxon>Tracheophyta</taxon>
        <taxon>Spermatophyta</taxon>
        <taxon>Magnoliopsida</taxon>
        <taxon>Liliopsida</taxon>
        <taxon>Asparagales</taxon>
        <taxon>Orchidaceae</taxon>
        <taxon>Epidendroideae</taxon>
        <taxon>Malaxideae</taxon>
        <taxon>Dendrobiinae</taxon>
        <taxon>Dendrobium</taxon>
    </lineage>
</organism>
<dbReference type="AlphaFoldDB" id="A0A8T3BWM1"/>
<dbReference type="SUPFAM" id="SSF101148">
    <property type="entry name" value="Plant invertase/pectin methylesterase inhibitor"/>
    <property type="match status" value="1"/>
</dbReference>
<dbReference type="InterPro" id="IPR006501">
    <property type="entry name" value="Pectinesterase_inhib_dom"/>
</dbReference>
<dbReference type="SMART" id="SM00856">
    <property type="entry name" value="PMEI"/>
    <property type="match status" value="1"/>
</dbReference>
<comment type="caution">
    <text evidence="8">The sequence shown here is derived from an EMBL/GenBank/DDBJ whole genome shotgun (WGS) entry which is preliminary data.</text>
</comment>
<keyword evidence="4" id="KW-1015">Disulfide bond</keyword>
<feature type="domain" description="Pectinesterase inhibitor" evidence="7">
    <location>
        <begin position="25"/>
        <end position="188"/>
    </location>
</feature>
<sequence length="196" mass="21678">MENPSRLILLFFVLIPCFFGLNFSAPAEFIHSSCKVTQYPALCEKYLSVYPPAVHRSPSQLAKAALNVTANRALAVSNFIKRMPASGKDPTERKSHGGGAVRDCLETLNDSVDRLRRSVTEVERMGRYGSRSFKWHLSNAQTWVSAALTDQNTCLDSLLQDKSAAGVRVPIRRQIVAVSQLTSNALALVNRLDSRN</sequence>
<accession>A0A8T3BWM1</accession>
<evidence type="ECO:0000313" key="9">
    <source>
        <dbReference type="Proteomes" id="UP000829196"/>
    </source>
</evidence>
<evidence type="ECO:0000256" key="5">
    <source>
        <dbReference type="ARBA" id="ARBA00038471"/>
    </source>
</evidence>
<keyword evidence="2" id="KW-0964">Secreted</keyword>
<dbReference type="Pfam" id="PF04043">
    <property type="entry name" value="PMEI"/>
    <property type="match status" value="1"/>
</dbReference>
<evidence type="ECO:0000313" key="8">
    <source>
        <dbReference type="EMBL" id="KAI0520496.1"/>
    </source>
</evidence>
<evidence type="ECO:0000256" key="4">
    <source>
        <dbReference type="ARBA" id="ARBA00023157"/>
    </source>
</evidence>
<evidence type="ECO:0000259" key="7">
    <source>
        <dbReference type="SMART" id="SM00856"/>
    </source>
</evidence>
<dbReference type="NCBIfam" id="TIGR01614">
    <property type="entry name" value="PME_inhib"/>
    <property type="match status" value="1"/>
</dbReference>
<feature type="signal peptide" evidence="6">
    <location>
        <begin position="1"/>
        <end position="20"/>
    </location>
</feature>
<gene>
    <name evidence="8" type="ORF">KFK09_007972</name>
</gene>
<dbReference type="PANTHER" id="PTHR31080">
    <property type="entry name" value="PECTINESTERASE INHIBITOR-LIKE"/>
    <property type="match status" value="1"/>
</dbReference>
<dbReference type="Proteomes" id="UP000829196">
    <property type="component" value="Unassembled WGS sequence"/>
</dbReference>
<comment type="similarity">
    <text evidence="5">Belongs to the PMEI family.</text>
</comment>
<evidence type="ECO:0000256" key="6">
    <source>
        <dbReference type="SAM" id="SignalP"/>
    </source>
</evidence>
<dbReference type="Gene3D" id="1.20.140.40">
    <property type="entry name" value="Invertase/pectin methylesterase inhibitor family protein"/>
    <property type="match status" value="1"/>
</dbReference>
<dbReference type="InterPro" id="IPR035513">
    <property type="entry name" value="Invertase/methylesterase_inhib"/>
</dbReference>
<proteinExistence type="inferred from homology"/>
<evidence type="ECO:0000256" key="3">
    <source>
        <dbReference type="ARBA" id="ARBA00022729"/>
    </source>
</evidence>
<dbReference type="SMR" id="A0A8T3BWM1"/>
<dbReference type="CDD" id="cd15798">
    <property type="entry name" value="PMEI-like_3"/>
    <property type="match status" value="1"/>
</dbReference>
<dbReference type="PANTHER" id="PTHR31080:SF87">
    <property type="entry name" value="PECTINESTERASE INHIBITOR 7"/>
    <property type="match status" value="1"/>
</dbReference>
<feature type="chain" id="PRO_5035899538" description="Pectinesterase inhibitor domain-containing protein" evidence="6">
    <location>
        <begin position="21"/>
        <end position="196"/>
    </location>
</feature>
<dbReference type="OrthoDB" id="1430376at2759"/>
<dbReference type="GO" id="GO:0004857">
    <property type="term" value="F:enzyme inhibitor activity"/>
    <property type="evidence" value="ECO:0007669"/>
    <property type="project" value="InterPro"/>
</dbReference>
<dbReference type="EMBL" id="JAGYWB010000006">
    <property type="protein sequence ID" value="KAI0520496.1"/>
    <property type="molecule type" value="Genomic_DNA"/>
</dbReference>
<keyword evidence="3 6" id="KW-0732">Signal</keyword>
<reference evidence="8" key="1">
    <citation type="journal article" date="2022" name="Front. Genet.">
        <title>Chromosome-Scale Assembly of the Dendrobium nobile Genome Provides Insights Into the Molecular Mechanism of the Biosynthesis of the Medicinal Active Ingredient of Dendrobium.</title>
        <authorList>
            <person name="Xu Q."/>
            <person name="Niu S.-C."/>
            <person name="Li K.-L."/>
            <person name="Zheng P.-J."/>
            <person name="Zhang X.-J."/>
            <person name="Jia Y."/>
            <person name="Liu Y."/>
            <person name="Niu Y.-X."/>
            <person name="Yu L.-H."/>
            <person name="Chen D.-F."/>
            <person name="Zhang G.-Q."/>
        </authorList>
    </citation>
    <scope>NUCLEOTIDE SEQUENCE</scope>
    <source>
        <tissue evidence="8">Leaf</tissue>
    </source>
</reference>